<dbReference type="GO" id="GO:0006412">
    <property type="term" value="P:translation"/>
    <property type="evidence" value="ECO:0007669"/>
    <property type="project" value="TreeGrafter"/>
</dbReference>
<dbReference type="SUPFAM" id="SSF75420">
    <property type="entry name" value="YhbC-like, N-terminal domain"/>
    <property type="match status" value="1"/>
</dbReference>
<dbReference type="GO" id="GO:0000028">
    <property type="term" value="P:ribosomal small subunit assembly"/>
    <property type="evidence" value="ECO:0007669"/>
    <property type="project" value="TreeGrafter"/>
</dbReference>
<evidence type="ECO:0000256" key="1">
    <source>
        <dbReference type="ARBA" id="ARBA00022490"/>
    </source>
</evidence>
<comment type="subcellular location">
    <subcellularLocation>
        <location evidence="3">Cytoplasm</location>
    </subcellularLocation>
</comment>
<dbReference type="FunFam" id="3.30.300.70:FF:000001">
    <property type="entry name" value="Ribosome maturation factor RimP"/>
    <property type="match status" value="1"/>
</dbReference>
<gene>
    <name evidence="3" type="primary">rimP</name>
    <name evidence="6" type="ORF">CSTERTH_05125</name>
</gene>
<dbReference type="InterPro" id="IPR003728">
    <property type="entry name" value="Ribosome_maturation_RimP"/>
</dbReference>
<protein>
    <recommendedName>
        <fullName evidence="3">Ribosome maturation factor RimP</fullName>
    </recommendedName>
</protein>
<evidence type="ECO:0000313" key="7">
    <source>
        <dbReference type="Proteomes" id="UP000092971"/>
    </source>
</evidence>
<sequence length="154" mass="17619">MTRKEIVETVRNIAEPIVEELGLELVDVEFVREGRDWYLRVYIDKDGGVTLDDCEAVSQPLSDKLDEVDPIEQSYLLEVSSPGAERPFKTARDFEKAMGEYVMAKLYKAVNGKKTVEGILEGYDGETVTILTDEDKREIYRLKDISKINRIIKL</sequence>
<dbReference type="InterPro" id="IPR028989">
    <property type="entry name" value="RimP_N"/>
</dbReference>
<dbReference type="InterPro" id="IPR036847">
    <property type="entry name" value="RimP_C_sf"/>
</dbReference>
<dbReference type="AlphaFoldDB" id="A0A1B1YCI7"/>
<proteinExistence type="inferred from homology"/>
<dbReference type="CDD" id="cd01734">
    <property type="entry name" value="YlxS_C"/>
    <property type="match status" value="1"/>
</dbReference>
<dbReference type="EMBL" id="CP014672">
    <property type="protein sequence ID" value="ANW98467.1"/>
    <property type="molecule type" value="Genomic_DNA"/>
</dbReference>
<dbReference type="GO" id="GO:0005829">
    <property type="term" value="C:cytosol"/>
    <property type="evidence" value="ECO:0007669"/>
    <property type="project" value="TreeGrafter"/>
</dbReference>
<dbReference type="InterPro" id="IPR035956">
    <property type="entry name" value="RimP_N_sf"/>
</dbReference>
<evidence type="ECO:0000259" key="4">
    <source>
        <dbReference type="Pfam" id="PF02576"/>
    </source>
</evidence>
<dbReference type="SUPFAM" id="SSF74942">
    <property type="entry name" value="YhbC-like, C-terminal domain"/>
    <property type="match status" value="1"/>
</dbReference>
<dbReference type="InterPro" id="IPR028998">
    <property type="entry name" value="RimP_C"/>
</dbReference>
<dbReference type="OrthoDB" id="9805006at2"/>
<evidence type="ECO:0000256" key="3">
    <source>
        <dbReference type="HAMAP-Rule" id="MF_01077"/>
    </source>
</evidence>
<dbReference type="Gene3D" id="2.30.30.180">
    <property type="entry name" value="Ribosome maturation factor RimP, C-terminal domain"/>
    <property type="match status" value="1"/>
</dbReference>
<evidence type="ECO:0000259" key="5">
    <source>
        <dbReference type="Pfam" id="PF17384"/>
    </source>
</evidence>
<dbReference type="Gene3D" id="3.30.300.70">
    <property type="entry name" value="RimP-like superfamily, N-terminal"/>
    <property type="match status" value="1"/>
</dbReference>
<name>A0A1B1YCI7_THEST</name>
<dbReference type="PANTHER" id="PTHR33867:SF1">
    <property type="entry name" value="RIBOSOME MATURATION FACTOR RIMP"/>
    <property type="match status" value="1"/>
</dbReference>
<comment type="similarity">
    <text evidence="3">Belongs to the RimP family.</text>
</comment>
<evidence type="ECO:0000313" key="6">
    <source>
        <dbReference type="EMBL" id="ANW98467.1"/>
    </source>
</evidence>
<evidence type="ECO:0000256" key="2">
    <source>
        <dbReference type="ARBA" id="ARBA00022517"/>
    </source>
</evidence>
<dbReference type="Pfam" id="PF17384">
    <property type="entry name" value="DUF150_C"/>
    <property type="match status" value="1"/>
</dbReference>
<organism evidence="6 7">
    <name type="scientific">Thermoclostridium stercorarium subsp. thermolacticum DSM 2910</name>
    <dbReference type="NCBI Taxonomy" id="1121336"/>
    <lineage>
        <taxon>Bacteria</taxon>
        <taxon>Bacillati</taxon>
        <taxon>Bacillota</taxon>
        <taxon>Clostridia</taxon>
        <taxon>Eubacteriales</taxon>
        <taxon>Oscillospiraceae</taxon>
        <taxon>Thermoclostridium</taxon>
    </lineage>
</organism>
<dbReference type="PANTHER" id="PTHR33867">
    <property type="entry name" value="RIBOSOME MATURATION FACTOR RIMP"/>
    <property type="match status" value="1"/>
</dbReference>
<dbReference type="RefSeq" id="WP_015358770.1">
    <property type="nucleotide sequence ID" value="NZ_CP014672.1"/>
</dbReference>
<feature type="domain" description="Ribosome maturation factor RimP C-terminal" evidence="5">
    <location>
        <begin position="89"/>
        <end position="152"/>
    </location>
</feature>
<dbReference type="NCBIfam" id="NF000928">
    <property type="entry name" value="PRK00092.1-2"/>
    <property type="match status" value="1"/>
</dbReference>
<comment type="function">
    <text evidence="3">Required for maturation of 30S ribosomal subunits.</text>
</comment>
<accession>A0A1B1YCI7</accession>
<dbReference type="Proteomes" id="UP000092971">
    <property type="component" value="Chromosome"/>
</dbReference>
<dbReference type="Pfam" id="PF02576">
    <property type="entry name" value="RimP_N"/>
    <property type="match status" value="1"/>
</dbReference>
<keyword evidence="2 3" id="KW-0690">Ribosome biogenesis</keyword>
<dbReference type="HAMAP" id="MF_01077">
    <property type="entry name" value="RimP"/>
    <property type="match status" value="1"/>
</dbReference>
<keyword evidence="1 3" id="KW-0963">Cytoplasm</keyword>
<feature type="domain" description="Ribosome maturation factor RimP N-terminal" evidence="4">
    <location>
        <begin position="13"/>
        <end position="85"/>
    </location>
</feature>
<reference evidence="6 7" key="1">
    <citation type="submission" date="2016-02" db="EMBL/GenBank/DDBJ databases">
        <title>Comparison of Clostridium stercorarium subspecies using comparative genomics and transcriptomics.</title>
        <authorList>
            <person name="Schellenberg J."/>
            <person name="Thallinger G."/>
            <person name="Levin D.B."/>
            <person name="Zhang X."/>
            <person name="Alvare G."/>
            <person name="Fristensky B."/>
            <person name="Sparling R."/>
        </authorList>
    </citation>
    <scope>NUCLEOTIDE SEQUENCE [LARGE SCALE GENOMIC DNA]</scope>
    <source>
        <strain evidence="6 7">DSM 2910</strain>
    </source>
</reference>